<name>A0A9P0AJY1_BEMTA</name>
<dbReference type="Pfam" id="PF09820">
    <property type="entry name" value="AAA-ATPase_like"/>
    <property type="match status" value="1"/>
</dbReference>
<protein>
    <recommendedName>
        <fullName evidence="2">AAA-ATPase-like domain-containing protein</fullName>
    </recommendedName>
</protein>
<dbReference type="Proteomes" id="UP001152759">
    <property type="component" value="Chromosome 6"/>
</dbReference>
<feature type="signal peptide" evidence="1">
    <location>
        <begin position="1"/>
        <end position="20"/>
    </location>
</feature>
<dbReference type="InterPro" id="IPR018631">
    <property type="entry name" value="AAA-ATPase-like_dom"/>
</dbReference>
<organism evidence="3 4">
    <name type="scientific">Bemisia tabaci</name>
    <name type="common">Sweetpotato whitefly</name>
    <name type="synonym">Aleurodes tabaci</name>
    <dbReference type="NCBI Taxonomy" id="7038"/>
    <lineage>
        <taxon>Eukaryota</taxon>
        <taxon>Metazoa</taxon>
        <taxon>Ecdysozoa</taxon>
        <taxon>Arthropoda</taxon>
        <taxon>Hexapoda</taxon>
        <taxon>Insecta</taxon>
        <taxon>Pterygota</taxon>
        <taxon>Neoptera</taxon>
        <taxon>Paraneoptera</taxon>
        <taxon>Hemiptera</taxon>
        <taxon>Sternorrhyncha</taxon>
        <taxon>Aleyrodoidea</taxon>
        <taxon>Aleyrodidae</taxon>
        <taxon>Aleyrodinae</taxon>
        <taxon>Bemisia</taxon>
    </lineage>
</organism>
<proteinExistence type="predicted"/>
<dbReference type="PANTHER" id="PTHR34825">
    <property type="entry name" value="CONSERVED PROTEIN, WITH A WEAK D-GALACTARATE DEHYDRATASE/ALTRONATE HYDROLASE DOMAIN"/>
    <property type="match status" value="1"/>
</dbReference>
<reference evidence="3" key="1">
    <citation type="submission" date="2021-12" db="EMBL/GenBank/DDBJ databases">
        <authorList>
            <person name="King R."/>
        </authorList>
    </citation>
    <scope>NUCLEOTIDE SEQUENCE</scope>
</reference>
<keyword evidence="4" id="KW-1185">Reference proteome</keyword>
<feature type="chain" id="PRO_5040328951" description="AAA-ATPase-like domain-containing protein" evidence="1">
    <location>
        <begin position="21"/>
        <end position="635"/>
    </location>
</feature>
<evidence type="ECO:0000313" key="3">
    <source>
        <dbReference type="EMBL" id="CAH0392287.1"/>
    </source>
</evidence>
<dbReference type="EMBL" id="OU963867">
    <property type="protein sequence ID" value="CAH0392287.1"/>
    <property type="molecule type" value="Genomic_DNA"/>
</dbReference>
<dbReference type="PANTHER" id="PTHR34825:SF1">
    <property type="entry name" value="AAA-ATPASE-LIKE DOMAIN-CONTAINING PROTEIN"/>
    <property type="match status" value="1"/>
</dbReference>
<gene>
    <name evidence="3" type="ORF">BEMITA_LOCUS10820</name>
</gene>
<dbReference type="KEGG" id="btab:109036425"/>
<keyword evidence="1" id="KW-0732">Signal</keyword>
<dbReference type="AlphaFoldDB" id="A0A9P0AJY1"/>
<accession>A0A9P0AJY1</accession>
<evidence type="ECO:0000313" key="4">
    <source>
        <dbReference type="Proteomes" id="UP001152759"/>
    </source>
</evidence>
<feature type="domain" description="AAA-ATPase-like" evidence="2">
    <location>
        <begin position="37"/>
        <end position="266"/>
    </location>
</feature>
<sequence length="635" mass="73306">MINKLVTAWLTFLSFSVIKAAQVKDKNPFLAAIKSPHYVDKTGFIEYFNDAFVSPIFFTAPSGFGKTTNLLMLKAFYEINTSENGTILKKEETENYKIFQRVRNITSARAALTLIDDEKFFNSNFGSLPVIHLSFKNILLDPFEVFIDSLKQLMIQAFKAHPYLKVSTNLTLEEKTLFGKFYNAVVRGDRHIENSGGTLVKLLSKHFGKPCLLLIDDFDAPVITLFTNGSADEAYVMKRWTNFINNLFSDKKAVNRIFLTGKTRLAEIYTPPGVKHYQFGLHAGLTKFFGVKGPEVRGLTRNIWVLFQLNAFYKGFTVPNTTYCIFDPVTVTEILEGRNHTRVLDSVEFLRQVLHFKEVRDKIELAVRLDSFSITAPKKTDQVKCIVTLRQIFQLASADSELELYEPDWNCLFYYLFELGYFRVSTIKGSNLTLDLPDVAAHDSLGALLERYWLNHLHTTKIIASDYVEAFMSLTYKNSTLDTFANKVAMVFKESPHRPNSEADLRSPLFTFLATRMHKYPTLQLNCSENSSEGYTDLQAVTQRKDHSVKRIALEFMYNNCNKERFAKFVKTKPYWEQFSPVKKDQEQLRCLIIGICLSEKDEFEFTFVYHSQKHDNAYKVFKKIKTWKSKKRYT</sequence>
<evidence type="ECO:0000259" key="2">
    <source>
        <dbReference type="Pfam" id="PF09820"/>
    </source>
</evidence>
<evidence type="ECO:0000256" key="1">
    <source>
        <dbReference type="SAM" id="SignalP"/>
    </source>
</evidence>